<evidence type="ECO:0000256" key="2">
    <source>
        <dbReference type="ARBA" id="ARBA00023002"/>
    </source>
</evidence>
<dbReference type="EMBL" id="JAKHSK010000066">
    <property type="protein sequence ID" value="MCL6220909.1"/>
    <property type="molecule type" value="Genomic_DNA"/>
</dbReference>
<comment type="caution">
    <text evidence="4">The sequence shown here is derived from an EMBL/GenBank/DDBJ whole genome shotgun (WGS) entry which is preliminary data.</text>
</comment>
<keyword evidence="2" id="KW-0560">Oxidoreductase</keyword>
<dbReference type="PANTHER" id="PTHR47706">
    <property type="entry name" value="NMRA-LIKE FAMILY PROTEIN"/>
    <property type="match status" value="1"/>
</dbReference>
<dbReference type="InterPro" id="IPR008030">
    <property type="entry name" value="NmrA-like"/>
</dbReference>
<dbReference type="InterPro" id="IPR036291">
    <property type="entry name" value="NAD(P)-bd_dom_sf"/>
</dbReference>
<proteinExistence type="predicted"/>
<dbReference type="PANTHER" id="PTHR47706:SF1">
    <property type="entry name" value="CIPA-LIKE, PUTATIVE (AFU_ORTHOLOGUE AFUA_1G12460)-RELATED"/>
    <property type="match status" value="1"/>
</dbReference>
<reference evidence="4" key="1">
    <citation type="submission" date="2022-01" db="EMBL/GenBank/DDBJ databases">
        <title>Genome sequencing of Zunongwangia sp. M21534 genome.</title>
        <authorList>
            <person name="Chen Y."/>
            <person name="Dong C."/>
            <person name="Shao Z."/>
        </authorList>
    </citation>
    <scope>NUCLEOTIDE SEQUENCE</scope>
    <source>
        <strain evidence="4">MCCC M21534</strain>
    </source>
</reference>
<dbReference type="Pfam" id="PF05368">
    <property type="entry name" value="NmrA"/>
    <property type="match status" value="1"/>
</dbReference>
<evidence type="ECO:0000256" key="1">
    <source>
        <dbReference type="ARBA" id="ARBA00022857"/>
    </source>
</evidence>
<gene>
    <name evidence="4" type="ORF">L1967_21675</name>
</gene>
<accession>A0A9X2A5D6</accession>
<dbReference type="SUPFAM" id="SSF51735">
    <property type="entry name" value="NAD(P)-binding Rossmann-fold domains"/>
    <property type="match status" value="1"/>
</dbReference>
<protein>
    <submittedName>
        <fullName evidence="4">NmrA family NAD(P)-binding protein</fullName>
    </submittedName>
</protein>
<keyword evidence="5" id="KW-1185">Reference proteome</keyword>
<dbReference type="AlphaFoldDB" id="A0A9X2A5D6"/>
<name>A0A9X2A5D6_9FLAO</name>
<dbReference type="InterPro" id="IPR051609">
    <property type="entry name" value="NmrA/Isoflavone_reductase-like"/>
</dbReference>
<evidence type="ECO:0000313" key="5">
    <source>
        <dbReference type="Proteomes" id="UP001139521"/>
    </source>
</evidence>
<organism evidence="4 5">
    <name type="scientific">Zunongwangia pacifica</name>
    <dbReference type="NCBI Taxonomy" id="2911062"/>
    <lineage>
        <taxon>Bacteria</taxon>
        <taxon>Pseudomonadati</taxon>
        <taxon>Bacteroidota</taxon>
        <taxon>Flavobacteriia</taxon>
        <taxon>Flavobacteriales</taxon>
        <taxon>Flavobacteriaceae</taxon>
        <taxon>Zunongwangia</taxon>
    </lineage>
</organism>
<keyword evidence="1" id="KW-0521">NADP</keyword>
<dbReference type="RefSeq" id="WP_249603583.1">
    <property type="nucleotide sequence ID" value="NZ_JAKHSK010000066.1"/>
</dbReference>
<dbReference type="Gene3D" id="3.40.50.720">
    <property type="entry name" value="NAD(P)-binding Rossmann-like Domain"/>
    <property type="match status" value="1"/>
</dbReference>
<feature type="domain" description="NmrA-like" evidence="3">
    <location>
        <begin position="1"/>
        <end position="205"/>
    </location>
</feature>
<evidence type="ECO:0000313" key="4">
    <source>
        <dbReference type="EMBL" id="MCL6220909.1"/>
    </source>
</evidence>
<sequence length="295" mass="33260">MKKKILIAGATGMLGGKIADYLLQQGAEVIAIVRESSNKEKITPLKNSGVTVIPLQMDDRLALQKACEGVSCVISAVAGLRESIVDFQSRLVDAAIAAKVPRFIPSDFSTDFTQMDRGFNRNFDLRKEFKVYLDKQPIQSTSIFNGAFAYLLNYNLPLFNVKEGKVLFYGEKQDFSIDFTTVEDTAQYTAKVALDDKTPRNLHIASFSPNPKDFVALGKQLFDKDFELINGGSLEDFATVIQEKRNANPQGEQELYADWQQMQYLHSMFLVHHLKLANNRYPDLKWTSITQVIKK</sequence>
<dbReference type="GO" id="GO:0016491">
    <property type="term" value="F:oxidoreductase activity"/>
    <property type="evidence" value="ECO:0007669"/>
    <property type="project" value="UniProtKB-KW"/>
</dbReference>
<evidence type="ECO:0000259" key="3">
    <source>
        <dbReference type="Pfam" id="PF05368"/>
    </source>
</evidence>
<dbReference type="Gene3D" id="3.90.25.10">
    <property type="entry name" value="UDP-galactose 4-epimerase, domain 1"/>
    <property type="match status" value="1"/>
</dbReference>
<dbReference type="Proteomes" id="UP001139521">
    <property type="component" value="Unassembled WGS sequence"/>
</dbReference>